<keyword evidence="3" id="KW-0597">Phosphoprotein</keyword>
<keyword evidence="6" id="KW-0418">Kinase</keyword>
<reference evidence="10 11" key="1">
    <citation type="submission" date="2016-08" db="EMBL/GenBank/DDBJ databases">
        <title>Genome of Bacillus solimangrovi GH2-4.</title>
        <authorList>
            <person name="Lim S."/>
            <person name="Kim B.-C."/>
        </authorList>
    </citation>
    <scope>NUCLEOTIDE SEQUENCE [LARGE SCALE GENOMIC DNA]</scope>
    <source>
        <strain evidence="10 11">GH2-4</strain>
    </source>
</reference>
<dbReference type="Pfam" id="PF00512">
    <property type="entry name" value="HisKA"/>
    <property type="match status" value="1"/>
</dbReference>
<dbReference type="Gene3D" id="1.10.490.70">
    <property type="entry name" value="Histidine kinase N-terminal domain"/>
    <property type="match status" value="1"/>
</dbReference>
<dbReference type="Gene3D" id="3.30.565.10">
    <property type="entry name" value="Histidine kinase-like ATPase, C-terminal domain"/>
    <property type="match status" value="1"/>
</dbReference>
<keyword evidence="8" id="KW-0902">Two-component regulatory system</keyword>
<keyword evidence="4" id="KW-0808">Transferase</keyword>
<sequence>MIQHTFNERIIEKLVTIITEHKQKIMANWLETIYLLKDDPFYDEIVLNAESTITFILKYLKEDDEDYVIHLTRKIAIERIQAGVNINELVNNINVGRTIINRLIIDSDLDEQEKLEGMVLVDQVFHKFLYYAVKEYTELKDKIIREKNLFIQEMHTDRLSILGQIAASFAHEFRNPLTSIKGFLKLLTQKYKNDEQAKYYFEIVDNEVESLEGKLSQFLYLSKVRGLDDEMNVVNLNDIVQDMVNFLYPKFLEETIEVVIELNEDCYIEAVEDQIKQILLNILTNAVEELASLASSRLIRISVFTKGDSGVLEIANNGTKIPDYLESNIFEPFVTTKDVGTGLGLSVCKQIVEKHNGSLQVDSQEDWTTFLIKFPLTKVY</sequence>
<dbReference type="SUPFAM" id="SSF55874">
    <property type="entry name" value="ATPase domain of HSP90 chaperone/DNA topoisomerase II/histidine kinase"/>
    <property type="match status" value="1"/>
</dbReference>
<dbReference type="InterPro" id="IPR036890">
    <property type="entry name" value="HATPase_C_sf"/>
</dbReference>
<dbReference type="RefSeq" id="WP_069718394.1">
    <property type="nucleotide sequence ID" value="NZ_MJEH01000055.1"/>
</dbReference>
<dbReference type="InterPro" id="IPR004358">
    <property type="entry name" value="Sig_transdc_His_kin-like_C"/>
</dbReference>
<evidence type="ECO:0000313" key="10">
    <source>
        <dbReference type="EMBL" id="OEH91657.1"/>
    </source>
</evidence>
<dbReference type="AlphaFoldDB" id="A0A1E5LC66"/>
<evidence type="ECO:0000313" key="11">
    <source>
        <dbReference type="Proteomes" id="UP000095209"/>
    </source>
</evidence>
<dbReference type="Pfam" id="PF02518">
    <property type="entry name" value="HATPase_c"/>
    <property type="match status" value="1"/>
</dbReference>
<dbReference type="EMBL" id="MJEH01000055">
    <property type="protein sequence ID" value="OEH91657.1"/>
    <property type="molecule type" value="Genomic_DNA"/>
</dbReference>
<dbReference type="PROSITE" id="PS50109">
    <property type="entry name" value="HIS_KIN"/>
    <property type="match status" value="1"/>
</dbReference>
<name>A0A1E5LC66_9BACI</name>
<keyword evidence="11" id="KW-1185">Reference proteome</keyword>
<evidence type="ECO:0000256" key="4">
    <source>
        <dbReference type="ARBA" id="ARBA00022679"/>
    </source>
</evidence>
<evidence type="ECO:0000256" key="3">
    <source>
        <dbReference type="ARBA" id="ARBA00022553"/>
    </source>
</evidence>
<dbReference type="PANTHER" id="PTHR43065:SF10">
    <property type="entry name" value="PEROXIDE STRESS-ACTIVATED HISTIDINE KINASE MAK3"/>
    <property type="match status" value="1"/>
</dbReference>
<dbReference type="EC" id="2.7.13.3" evidence="2"/>
<dbReference type="InterPro" id="IPR018984">
    <property type="entry name" value="Histidine_kinase_N"/>
</dbReference>
<dbReference type="PRINTS" id="PR00344">
    <property type="entry name" value="BCTRLSENSOR"/>
</dbReference>
<evidence type="ECO:0000256" key="2">
    <source>
        <dbReference type="ARBA" id="ARBA00012438"/>
    </source>
</evidence>
<dbReference type="InterPro" id="IPR003594">
    <property type="entry name" value="HATPase_dom"/>
</dbReference>
<dbReference type="InterPro" id="IPR005467">
    <property type="entry name" value="His_kinase_dom"/>
</dbReference>
<dbReference type="SUPFAM" id="SSF47384">
    <property type="entry name" value="Homodimeric domain of signal transducing histidine kinase"/>
    <property type="match status" value="1"/>
</dbReference>
<evidence type="ECO:0000256" key="1">
    <source>
        <dbReference type="ARBA" id="ARBA00000085"/>
    </source>
</evidence>
<evidence type="ECO:0000256" key="7">
    <source>
        <dbReference type="ARBA" id="ARBA00022840"/>
    </source>
</evidence>
<dbReference type="GO" id="GO:0005524">
    <property type="term" value="F:ATP binding"/>
    <property type="evidence" value="ECO:0007669"/>
    <property type="project" value="UniProtKB-KW"/>
</dbReference>
<dbReference type="CDD" id="cd00082">
    <property type="entry name" value="HisKA"/>
    <property type="match status" value="1"/>
</dbReference>
<feature type="domain" description="Histidine kinase" evidence="9">
    <location>
        <begin position="168"/>
        <end position="378"/>
    </location>
</feature>
<evidence type="ECO:0000259" key="9">
    <source>
        <dbReference type="PROSITE" id="PS50109"/>
    </source>
</evidence>
<organism evidence="10 11">
    <name type="scientific">Bacillus solimangrovi</name>
    <dbReference type="NCBI Taxonomy" id="1305675"/>
    <lineage>
        <taxon>Bacteria</taxon>
        <taxon>Bacillati</taxon>
        <taxon>Bacillota</taxon>
        <taxon>Bacilli</taxon>
        <taxon>Bacillales</taxon>
        <taxon>Bacillaceae</taxon>
        <taxon>Bacillus</taxon>
    </lineage>
</organism>
<dbReference type="PANTHER" id="PTHR43065">
    <property type="entry name" value="SENSOR HISTIDINE KINASE"/>
    <property type="match status" value="1"/>
</dbReference>
<dbReference type="GO" id="GO:0000155">
    <property type="term" value="F:phosphorelay sensor kinase activity"/>
    <property type="evidence" value="ECO:0007669"/>
    <property type="project" value="InterPro"/>
</dbReference>
<dbReference type="SMART" id="SM00387">
    <property type="entry name" value="HATPase_c"/>
    <property type="match status" value="1"/>
</dbReference>
<protein>
    <recommendedName>
        <fullName evidence="2">histidine kinase</fullName>
        <ecNumber evidence="2">2.7.13.3</ecNumber>
    </recommendedName>
</protein>
<dbReference type="SMART" id="SM00388">
    <property type="entry name" value="HisKA"/>
    <property type="match status" value="1"/>
</dbReference>
<dbReference type="Proteomes" id="UP000095209">
    <property type="component" value="Unassembled WGS sequence"/>
</dbReference>
<evidence type="ECO:0000256" key="6">
    <source>
        <dbReference type="ARBA" id="ARBA00022777"/>
    </source>
</evidence>
<proteinExistence type="predicted"/>
<comment type="catalytic activity">
    <reaction evidence="1">
        <text>ATP + protein L-histidine = ADP + protein N-phospho-L-histidine.</text>
        <dbReference type="EC" id="2.7.13.3"/>
    </reaction>
</comment>
<gene>
    <name evidence="10" type="ORF">BFG57_04605</name>
</gene>
<dbReference type="Pfam" id="PF09385">
    <property type="entry name" value="HisK_N"/>
    <property type="match status" value="1"/>
</dbReference>
<keyword evidence="7" id="KW-0067">ATP-binding</keyword>
<evidence type="ECO:0000256" key="5">
    <source>
        <dbReference type="ARBA" id="ARBA00022741"/>
    </source>
</evidence>
<evidence type="ECO:0000256" key="8">
    <source>
        <dbReference type="ARBA" id="ARBA00023012"/>
    </source>
</evidence>
<keyword evidence="5" id="KW-0547">Nucleotide-binding</keyword>
<comment type="caution">
    <text evidence="10">The sequence shown here is derived from an EMBL/GenBank/DDBJ whole genome shotgun (WGS) entry which is preliminary data.</text>
</comment>
<dbReference type="InterPro" id="IPR036097">
    <property type="entry name" value="HisK_dim/P_sf"/>
</dbReference>
<dbReference type="STRING" id="1305675.BFG57_04605"/>
<dbReference type="Gene3D" id="1.10.287.130">
    <property type="match status" value="1"/>
</dbReference>
<dbReference type="InterPro" id="IPR003661">
    <property type="entry name" value="HisK_dim/P_dom"/>
</dbReference>
<accession>A0A1E5LC66</accession>